<dbReference type="InterPro" id="IPR027417">
    <property type="entry name" value="P-loop_NTPase"/>
</dbReference>
<keyword evidence="2" id="KW-1185">Reference proteome</keyword>
<proteinExistence type="predicted"/>
<reference evidence="1 2" key="1">
    <citation type="journal article" date="2020" name="Cell Host Microbe">
        <title>Functional and Genomic Variation between Human-Derived Isolates of Lachnospiraceae Reveals Inter- and Intra-Species Diversity.</title>
        <authorList>
            <person name="Sorbara M.T."/>
            <person name="Littmann E.R."/>
            <person name="Fontana E."/>
            <person name="Moody T.U."/>
            <person name="Kohout C.E."/>
            <person name="Gjonbalaj M."/>
            <person name="Eaton V."/>
            <person name="Seok R."/>
            <person name="Leiner I.M."/>
            <person name="Pamer E.G."/>
        </authorList>
    </citation>
    <scope>NUCLEOTIDE SEQUENCE [LARGE SCALE GENOMIC DNA]</scope>
    <source>
        <strain evidence="1 2">MSK.14.54</strain>
    </source>
</reference>
<evidence type="ECO:0000313" key="1">
    <source>
        <dbReference type="EMBL" id="NSE16616.1"/>
    </source>
</evidence>
<accession>A0ABX2GE20</accession>
<name>A0ABX2GE20_9FIRM</name>
<protein>
    <submittedName>
        <fullName evidence="1">Uncharacterized protein</fullName>
    </submittedName>
</protein>
<dbReference type="RefSeq" id="WP_173829893.1">
    <property type="nucleotide sequence ID" value="NZ_JAAITQ010000015.1"/>
</dbReference>
<organism evidence="1 2">
    <name type="scientific">Fusicatenibacter saccharivorans</name>
    <dbReference type="NCBI Taxonomy" id="1150298"/>
    <lineage>
        <taxon>Bacteria</taxon>
        <taxon>Bacillati</taxon>
        <taxon>Bacillota</taxon>
        <taxon>Clostridia</taxon>
        <taxon>Lachnospirales</taxon>
        <taxon>Lachnospiraceae</taxon>
        <taxon>Fusicatenibacter</taxon>
    </lineage>
</organism>
<dbReference type="Proteomes" id="UP000768180">
    <property type="component" value="Unassembled WGS sequence"/>
</dbReference>
<gene>
    <name evidence="1" type="ORF">G5B05_09385</name>
</gene>
<dbReference type="EMBL" id="JAAITQ010000015">
    <property type="protein sequence ID" value="NSE16616.1"/>
    <property type="molecule type" value="Genomic_DNA"/>
</dbReference>
<dbReference type="Gene3D" id="3.40.50.300">
    <property type="entry name" value="P-loop containing nucleotide triphosphate hydrolases"/>
    <property type="match status" value="1"/>
</dbReference>
<sequence>MSDELQRADKGISGFLRSLMMTSTDRINAWNRGIIEYQPCSIDAFFTPDRGVYNAVISGGENKMRVKAMAAQAICAVKNNFPVVILHEGNYELEDQIRNVFGGNDKFVEVNNDTSCFEPLFSLNELEIANQIMETASELYDMGWKARYYIEGIGEYLKKSGKNLSFNMFSTCPHAQMFEKVENLRMQGGINDIEEQQIKSKLMKGQSEIDKLDTYMASLKMEMGDLRYIPGNGQQPINIISALNDAEIICIDIASAMNKLLLNTLVFQLKLALSKGIRYTLIVDSISLNANEAFANYLKAPTDRICTLIAADDFYSMVGGDEKAFNALMGRCQIAVVMSHTSGNSATKWAEIFGQYDKYETSYSRAKGSSKRTPFSLFASPYQNNTVNINERREYVVKPEKIMRMGYGEAYVLTAARGELAHLILNDE</sequence>
<evidence type="ECO:0000313" key="2">
    <source>
        <dbReference type="Proteomes" id="UP000768180"/>
    </source>
</evidence>
<comment type="caution">
    <text evidence="1">The sequence shown here is derived from an EMBL/GenBank/DDBJ whole genome shotgun (WGS) entry which is preliminary data.</text>
</comment>